<gene>
    <name evidence="1" type="ORF">CNQ84_08945</name>
</gene>
<dbReference type="AlphaFoldDB" id="A0A2A3MJ97"/>
<dbReference type="EMBL" id="NTMR01000010">
    <property type="protein sequence ID" value="PBK04735.1"/>
    <property type="molecule type" value="Genomic_DNA"/>
</dbReference>
<proteinExistence type="predicted"/>
<dbReference type="RefSeq" id="WP_096004534.1">
    <property type="nucleotide sequence ID" value="NZ_LMAZ01000004.1"/>
</dbReference>
<protein>
    <submittedName>
        <fullName evidence="1">Uncharacterized protein</fullName>
    </submittedName>
</protein>
<dbReference type="PANTHER" id="PTHR34980:SF2">
    <property type="entry name" value="INNER MEMBRANE PROTEIN YHAH-RELATED"/>
    <property type="match status" value="1"/>
</dbReference>
<evidence type="ECO:0000313" key="1">
    <source>
        <dbReference type="EMBL" id="PBK04735.1"/>
    </source>
</evidence>
<accession>A0A2A3MJ97</accession>
<sequence length="119" mass="13424">MEWYTAVLKKYVEFQGRARRKEYWMFILFNILASIICGVIDGILGIMLLVPLYSLAVLLPSIAVCIRRLHDTNRSGWWILISLVPFVGSIILLIFLCIEGDAGDNRFGPNPKLADAQPA</sequence>
<keyword evidence="2" id="KW-1185">Reference proteome</keyword>
<dbReference type="Pfam" id="PF05656">
    <property type="entry name" value="DUF805"/>
    <property type="match status" value="1"/>
</dbReference>
<accession>A0A395R1M9</accession>
<dbReference type="GO" id="GO:0005886">
    <property type="term" value="C:plasma membrane"/>
    <property type="evidence" value="ECO:0007669"/>
    <property type="project" value="TreeGrafter"/>
</dbReference>
<organism evidence="1 2">
    <name type="scientific">Pseudomonas abyssi</name>
    <dbReference type="NCBI Taxonomy" id="170540"/>
    <lineage>
        <taxon>Bacteria</taxon>
        <taxon>Pseudomonadati</taxon>
        <taxon>Pseudomonadota</taxon>
        <taxon>Gammaproteobacteria</taxon>
        <taxon>Pseudomonadales</taxon>
        <taxon>Pseudomonadaceae</taxon>
        <taxon>Pseudomonas</taxon>
    </lineage>
</organism>
<reference evidence="1 2" key="1">
    <citation type="submission" date="2017-09" db="EMBL/GenBank/DDBJ databases">
        <title>Pseudomonas abyssi sp. nov. isolated from Abyssopelagic Water.</title>
        <authorList>
            <person name="Wei Y."/>
        </authorList>
    </citation>
    <scope>NUCLEOTIDE SEQUENCE [LARGE SCALE GENOMIC DNA]</scope>
    <source>
        <strain evidence="1 2">MT5</strain>
    </source>
</reference>
<dbReference type="PANTHER" id="PTHR34980">
    <property type="entry name" value="INNER MEMBRANE PROTEIN-RELATED-RELATED"/>
    <property type="match status" value="1"/>
</dbReference>
<dbReference type="InterPro" id="IPR008523">
    <property type="entry name" value="DUF805"/>
</dbReference>
<evidence type="ECO:0000313" key="2">
    <source>
        <dbReference type="Proteomes" id="UP000242313"/>
    </source>
</evidence>
<dbReference type="Proteomes" id="UP000242313">
    <property type="component" value="Unassembled WGS sequence"/>
</dbReference>
<name>A0A2A3MJ97_9PSED</name>
<comment type="caution">
    <text evidence="1">The sequence shown here is derived from an EMBL/GenBank/DDBJ whole genome shotgun (WGS) entry which is preliminary data.</text>
</comment>